<reference evidence="2" key="1">
    <citation type="submission" date="2015-10" db="EMBL/GenBank/DDBJ databases">
        <title>Genome of Paenibacillus bovis sp. nov.</title>
        <authorList>
            <person name="Wu Z."/>
            <person name="Gao C."/>
            <person name="Liu Z."/>
            <person name="Zheng H."/>
        </authorList>
    </citation>
    <scope>NUCLEOTIDE SEQUENCE [LARGE SCALE GENOMIC DNA]</scope>
    <source>
        <strain evidence="2">BD3526</strain>
    </source>
</reference>
<proteinExistence type="predicted"/>
<evidence type="ECO:0000313" key="2">
    <source>
        <dbReference type="Proteomes" id="UP000078148"/>
    </source>
</evidence>
<dbReference type="Proteomes" id="UP000078148">
    <property type="component" value="Chromosome"/>
</dbReference>
<protein>
    <recommendedName>
        <fullName evidence="3">DNA-binding protein</fullName>
    </recommendedName>
</protein>
<dbReference type="AlphaFoldDB" id="A0A172ZAV0"/>
<dbReference type="EMBL" id="CP013023">
    <property type="protein sequence ID" value="ANF94639.1"/>
    <property type="molecule type" value="Genomic_DNA"/>
</dbReference>
<sequence length="449" mass="53340">MNNLITLRTELEQEIARQGYSLSSFSKASGINRGILSATLNGNPPKPMSINQLDRMSATLGKPEGWLYEQFIEESFSEQGKANWRRIRPLLLRCMEIHRNDLIERTLYLLMEDPNHVGHVFELAEEQVQAGATVETVPFYKCVIENERNYQSERLAISQYRIFRASLGHNIEDNLKAALIFEPFRHRLPDYLKLDALLKLSIVNYTVRNWDIVIKLSQELYDISSRLHKQKLQAKEKSKEFKIPFTERPLIVYYGQSQLMQFVANEHLEDYEKASVHLKKFSNLHWFEDDHPENQKYIERFDFFAMLNALNLEILTGNQDKLNEYFDLLKKYPEEVLPSLLIIIKAANTHDYDIDHFLTYYDDIIYPEDIMEFLFSEQDGNRLYYEVSVGITRYVNMYYQLAIYHCNRKMYDEKLEKVLYRLESTVEKYNRGRIMDCLNLFKKLREFTK</sequence>
<dbReference type="RefSeq" id="WP_060530807.1">
    <property type="nucleotide sequence ID" value="NZ_CP013023.1"/>
</dbReference>
<dbReference type="KEGG" id="pbv:AR543_00385"/>
<keyword evidence="2" id="KW-1185">Reference proteome</keyword>
<dbReference type="OrthoDB" id="2512975at2"/>
<name>A0A172ZAV0_9BACL</name>
<gene>
    <name evidence="1" type="ORF">AR543_00385</name>
</gene>
<organism evidence="1 2">
    <name type="scientific">Paenibacillus bovis</name>
    <dbReference type="NCBI Taxonomy" id="1616788"/>
    <lineage>
        <taxon>Bacteria</taxon>
        <taxon>Bacillati</taxon>
        <taxon>Bacillota</taxon>
        <taxon>Bacilli</taxon>
        <taxon>Bacillales</taxon>
        <taxon>Paenibacillaceae</taxon>
        <taxon>Paenibacillus</taxon>
    </lineage>
</organism>
<evidence type="ECO:0008006" key="3">
    <source>
        <dbReference type="Google" id="ProtNLM"/>
    </source>
</evidence>
<dbReference type="STRING" id="1616788.AR543_00385"/>
<reference evidence="1 2" key="2">
    <citation type="journal article" date="2016" name="Int. J. Syst. Evol. Microbiol.">
        <title>Paenibacillus bovis sp. nov., isolated from raw yak (Bos grunniens) milk.</title>
        <authorList>
            <person name="Gao C."/>
            <person name="Han J."/>
            <person name="Liu Z."/>
            <person name="Xu X."/>
            <person name="Hang F."/>
            <person name="Wu Z."/>
        </authorList>
    </citation>
    <scope>NUCLEOTIDE SEQUENCE [LARGE SCALE GENOMIC DNA]</scope>
    <source>
        <strain evidence="1 2">BD3526</strain>
    </source>
</reference>
<evidence type="ECO:0000313" key="1">
    <source>
        <dbReference type="EMBL" id="ANF94639.1"/>
    </source>
</evidence>
<accession>A0A172ZAV0</accession>